<keyword evidence="5 8" id="KW-1133">Transmembrane helix</keyword>
<evidence type="ECO:0008006" key="13">
    <source>
        <dbReference type="Google" id="ProtNLM"/>
    </source>
</evidence>
<evidence type="ECO:0000256" key="8">
    <source>
        <dbReference type="SAM" id="Phobius"/>
    </source>
</evidence>
<dbReference type="InterPro" id="IPR014223">
    <property type="entry name" value="ABC_CydC/D"/>
</dbReference>
<keyword evidence="6 8" id="KW-0472">Membrane</keyword>
<evidence type="ECO:0000256" key="5">
    <source>
        <dbReference type="ARBA" id="ARBA00022989"/>
    </source>
</evidence>
<dbReference type="InterPro" id="IPR036640">
    <property type="entry name" value="ABC1_TM_sf"/>
</dbReference>
<dbReference type="CDD" id="cd03228">
    <property type="entry name" value="ABCC_MRP_Like"/>
    <property type="match status" value="1"/>
</dbReference>
<feature type="transmembrane region" description="Helical" evidence="8">
    <location>
        <begin position="109"/>
        <end position="129"/>
    </location>
</feature>
<evidence type="ECO:0000313" key="12">
    <source>
        <dbReference type="Proteomes" id="UP000033772"/>
    </source>
</evidence>
<feature type="region of interest" description="Disordered" evidence="7">
    <location>
        <begin position="567"/>
        <end position="623"/>
    </location>
</feature>
<feature type="transmembrane region" description="Helical" evidence="8">
    <location>
        <begin position="135"/>
        <end position="155"/>
    </location>
</feature>
<keyword evidence="12" id="KW-1185">Reference proteome</keyword>
<feature type="compositionally biased region" description="Polar residues" evidence="7">
    <location>
        <begin position="583"/>
        <end position="592"/>
    </location>
</feature>
<evidence type="ECO:0000256" key="4">
    <source>
        <dbReference type="ARBA" id="ARBA00022840"/>
    </source>
</evidence>
<evidence type="ECO:0000256" key="1">
    <source>
        <dbReference type="ARBA" id="ARBA00004651"/>
    </source>
</evidence>
<feature type="domain" description="ABC transporter" evidence="9">
    <location>
        <begin position="941"/>
        <end position="1185"/>
    </location>
</feature>
<dbReference type="PROSITE" id="PS50893">
    <property type="entry name" value="ABC_TRANSPORTER_2"/>
    <property type="match status" value="2"/>
</dbReference>
<dbReference type="NCBIfam" id="TIGR02857">
    <property type="entry name" value="CydD"/>
    <property type="match status" value="1"/>
</dbReference>
<dbReference type="Pfam" id="PF00005">
    <property type="entry name" value="ABC_tran"/>
    <property type="match status" value="2"/>
</dbReference>
<dbReference type="GO" id="GO:0034775">
    <property type="term" value="P:glutathione transmembrane transport"/>
    <property type="evidence" value="ECO:0007669"/>
    <property type="project" value="InterPro"/>
</dbReference>
<dbReference type="SUPFAM" id="SSF90123">
    <property type="entry name" value="ABC transporter transmembrane region"/>
    <property type="match status" value="2"/>
</dbReference>
<feature type="transmembrane region" description="Helical" evidence="8">
    <location>
        <begin position="664"/>
        <end position="682"/>
    </location>
</feature>
<accession>A0A1J4N957</accession>
<feature type="transmembrane region" description="Helical" evidence="8">
    <location>
        <begin position="857"/>
        <end position="876"/>
    </location>
</feature>
<dbReference type="GO" id="GO:0016887">
    <property type="term" value="F:ATP hydrolysis activity"/>
    <property type="evidence" value="ECO:0007669"/>
    <property type="project" value="InterPro"/>
</dbReference>
<dbReference type="Pfam" id="PF00664">
    <property type="entry name" value="ABC_membrane"/>
    <property type="match status" value="1"/>
</dbReference>
<feature type="compositionally biased region" description="Low complexity" evidence="7">
    <location>
        <begin position="597"/>
        <end position="612"/>
    </location>
</feature>
<dbReference type="InterPro" id="IPR003439">
    <property type="entry name" value="ABC_transporter-like_ATP-bd"/>
</dbReference>
<comment type="caution">
    <text evidence="11">The sequence shown here is derived from an EMBL/GenBank/DDBJ whole genome shotgun (WGS) entry which is preliminary data.</text>
</comment>
<keyword evidence="2 8" id="KW-0812">Transmembrane</keyword>
<feature type="domain" description="ABC transmembrane type-1" evidence="10">
    <location>
        <begin position="1"/>
        <end position="277"/>
    </location>
</feature>
<reference evidence="11" key="1">
    <citation type="submission" date="2016-10" db="EMBL/GenBank/DDBJ databases">
        <title>Draft Genome Sequence of Nocardioides luteus Strain BAFB, an Alkane-Degrading Bacterium Isolated from JP-7 Polluted Soil.</title>
        <authorList>
            <person name="Brown L."/>
            <person name="Ruiz O.N."/>
            <person name="Gunasekera T."/>
        </authorList>
    </citation>
    <scope>NUCLEOTIDE SEQUENCE [LARGE SCALE GENOMIC DNA]</scope>
    <source>
        <strain evidence="11">BAFB</strain>
    </source>
</reference>
<protein>
    <recommendedName>
        <fullName evidence="13">Thiol reductant ABC exporter subunit CydC</fullName>
    </recommendedName>
</protein>
<dbReference type="InterPro" id="IPR011527">
    <property type="entry name" value="ABC1_TM_dom"/>
</dbReference>
<evidence type="ECO:0000256" key="7">
    <source>
        <dbReference type="SAM" id="MobiDB-lite"/>
    </source>
</evidence>
<evidence type="ECO:0000259" key="9">
    <source>
        <dbReference type="PROSITE" id="PS50893"/>
    </source>
</evidence>
<feature type="transmembrane region" description="Helical" evidence="8">
    <location>
        <begin position="37"/>
        <end position="56"/>
    </location>
</feature>
<evidence type="ECO:0000313" key="11">
    <source>
        <dbReference type="EMBL" id="OIJ28068.1"/>
    </source>
</evidence>
<dbReference type="PANTHER" id="PTHR24221">
    <property type="entry name" value="ATP-BINDING CASSETTE SUB-FAMILY B"/>
    <property type="match status" value="1"/>
</dbReference>
<dbReference type="EMBL" id="JZDQ02000005">
    <property type="protein sequence ID" value="OIJ28068.1"/>
    <property type="molecule type" value="Genomic_DNA"/>
</dbReference>
<feature type="region of interest" description="Disordered" evidence="7">
    <location>
        <begin position="917"/>
        <end position="946"/>
    </location>
</feature>
<dbReference type="CDD" id="cd18584">
    <property type="entry name" value="ABC_6TM_AarD_CydD"/>
    <property type="match status" value="1"/>
</dbReference>
<proteinExistence type="predicted"/>
<evidence type="ECO:0000256" key="6">
    <source>
        <dbReference type="ARBA" id="ARBA00023136"/>
    </source>
</evidence>
<dbReference type="Gene3D" id="1.20.1560.10">
    <property type="entry name" value="ABC transporter type 1, transmembrane domain"/>
    <property type="match status" value="2"/>
</dbReference>
<gene>
    <name evidence="11" type="ORF">UG56_004285</name>
</gene>
<feature type="transmembrane region" description="Helical" evidence="8">
    <location>
        <begin position="773"/>
        <end position="794"/>
    </location>
</feature>
<dbReference type="NCBIfam" id="TIGR02868">
    <property type="entry name" value="CydC"/>
    <property type="match status" value="1"/>
</dbReference>
<keyword evidence="4" id="KW-0067">ATP-binding</keyword>
<dbReference type="GO" id="GO:0005886">
    <property type="term" value="C:plasma membrane"/>
    <property type="evidence" value="ECO:0007669"/>
    <property type="project" value="UniProtKB-SubCell"/>
</dbReference>
<dbReference type="InterPro" id="IPR014216">
    <property type="entry name" value="ABC_transptr_CydD"/>
</dbReference>
<dbReference type="PROSITE" id="PS50929">
    <property type="entry name" value="ABC_TM1F"/>
    <property type="match status" value="1"/>
</dbReference>
<evidence type="ECO:0000256" key="2">
    <source>
        <dbReference type="ARBA" id="ARBA00022692"/>
    </source>
</evidence>
<dbReference type="Proteomes" id="UP000033772">
    <property type="component" value="Unassembled WGS sequence"/>
</dbReference>
<feature type="compositionally biased region" description="Polar residues" evidence="7">
    <location>
        <begin position="936"/>
        <end position="945"/>
    </location>
</feature>
<feature type="transmembrane region" description="Helical" evidence="8">
    <location>
        <begin position="214"/>
        <end position="235"/>
    </location>
</feature>
<evidence type="ECO:0000259" key="10">
    <source>
        <dbReference type="PROSITE" id="PS50929"/>
    </source>
</evidence>
<dbReference type="STRING" id="1844.UG56_004285"/>
<sequence>MTAVVAAGVLGAVLLIIQTYAVTGLLISAIRGTGSVSGWALAVVAVFAGRAVVGVVSDVAGARAAGVVGADLRRRVVGAILRGRSGASGSLSALATRGVTAAEPYLTRYVPALVLACVLPVLVLAVIVWTDPLSGLIVGLTLPLIPVFGVLVGLATRDQAAGQWRAMSALAGHFLDVMKGLPTLVAFGRARAQSGVIATITDRYRRRTLETLKIAFASSAVLELVATISVALVAVTIGVRLAAGSVDLQTALVVLLLAPEAYWPLRRVGTEFHAAAEGTATLEATADLSREVTRVGRDVAGVGRDVTDCQLDRRERRLGVSLAEVGVTYPGRDRPALAAVSGTIPERGITAIVGPSGCGKSTLLATIAGLQETYDGAVELDGQTPATGDEWRRRFAYLPQRPVFVSGTIADNLRLGSPEATDGDLWQALKRVALADRIAELPGGLGADLAEDGRSLSAGERARLALARVVLSERPWVLLDEPTAHLDPDTERIIADTVTDLARDRAVVLVAHRPALIEIADQVITLSAEKSPPSAEASPRSAEASSASVETSLRSVEASLPSAEASLRSVETSLPSAERATVDASNDLSDASANRLDASSDGGDASADGPDASADRSDASADGPDASARVALWGSAVVGGLSWASGVALTALAGWLIIKASYHPVILTLVAAMVGVRTFGIARPVLRYLERLWSHDSALRLLAKRRVEIYDALVPLVPGALPGRRGDVLASVVDDVDAVLDEELRVRLPVREYAVVAALAVVATALIDPVAAVLTAATVLAAGVAFGIAYAGAARAENISITVRARVSEQVVEATQTATERRMWQASEPVLDALDDLARIATRATTTAAVAASAAKALVLVTAGAAVAATAAYTTVGDGPMLALLTLVPLALAEPAATLADAGAARARTRAAQRRLDALTSRRPAVTAPDHPQRPSGDTTITVTGVTAHPGGQAAAQTAAQKAGQNVEIPDLHLEPGARIGIVGPSGSGKSTLAALLLRFLDPDTGTITLGGRATRQMDPQDVRKIVGLVDDDPHVFASTLVENIRLAKPDATDQEVERAIRRAHLGEWLDALPDGLQTRLGDGAAQVSGGERARLAVARSLLAGHKVLVLDEPLAHLDTSTAASLAREVLAREDDSTVETVFGTQHNAELGPHGGTKTVVWMTHTSTGLGLTDTVVSLQRMGEVRRC</sequence>
<evidence type="ECO:0000256" key="3">
    <source>
        <dbReference type="ARBA" id="ARBA00022741"/>
    </source>
</evidence>
<organism evidence="11 12">
    <name type="scientific">Nocardioides luteus</name>
    <dbReference type="NCBI Taxonomy" id="1844"/>
    <lineage>
        <taxon>Bacteria</taxon>
        <taxon>Bacillati</taxon>
        <taxon>Actinomycetota</taxon>
        <taxon>Actinomycetes</taxon>
        <taxon>Propionibacteriales</taxon>
        <taxon>Nocardioidaceae</taxon>
        <taxon>Nocardioides</taxon>
    </lineage>
</organism>
<dbReference type="SMART" id="SM00382">
    <property type="entry name" value="AAA"/>
    <property type="match status" value="2"/>
</dbReference>
<dbReference type="GO" id="GO:0042883">
    <property type="term" value="P:cysteine transport"/>
    <property type="evidence" value="ECO:0007669"/>
    <property type="project" value="InterPro"/>
</dbReference>
<comment type="subcellular location">
    <subcellularLocation>
        <location evidence="1">Cell membrane</location>
        <topology evidence="1">Multi-pass membrane protein</topology>
    </subcellularLocation>
</comment>
<feature type="region of interest" description="Disordered" evidence="7">
    <location>
        <begin position="530"/>
        <end position="555"/>
    </location>
</feature>
<dbReference type="InterPro" id="IPR003593">
    <property type="entry name" value="AAA+_ATPase"/>
</dbReference>
<dbReference type="SUPFAM" id="SSF52540">
    <property type="entry name" value="P-loop containing nucleoside triphosphate hydrolases"/>
    <property type="match status" value="2"/>
</dbReference>
<feature type="transmembrane region" description="Helical" evidence="8">
    <location>
        <begin position="630"/>
        <end position="658"/>
    </location>
</feature>
<feature type="domain" description="ABC transporter" evidence="9">
    <location>
        <begin position="320"/>
        <end position="553"/>
    </location>
</feature>
<dbReference type="InterPro" id="IPR027417">
    <property type="entry name" value="P-loop_NTPase"/>
</dbReference>
<dbReference type="GO" id="GO:0045454">
    <property type="term" value="P:cell redox homeostasis"/>
    <property type="evidence" value="ECO:0007669"/>
    <property type="project" value="InterPro"/>
</dbReference>
<dbReference type="Gene3D" id="3.40.50.300">
    <property type="entry name" value="P-loop containing nucleotide triphosphate hydrolases"/>
    <property type="match status" value="2"/>
</dbReference>
<dbReference type="InterPro" id="IPR039421">
    <property type="entry name" value="Type_1_exporter"/>
</dbReference>
<dbReference type="AlphaFoldDB" id="A0A1J4N957"/>
<dbReference type="PROSITE" id="PS00211">
    <property type="entry name" value="ABC_TRANSPORTER_1"/>
    <property type="match status" value="2"/>
</dbReference>
<dbReference type="PANTHER" id="PTHR24221:SF590">
    <property type="entry name" value="COMPONENT LINKED WITH THE ASSEMBLY OF CYTOCHROME' TRANSPORT TRANSMEMBRANE ATP-BINDING PROTEIN ABC TRANSPORTER CYDD-RELATED"/>
    <property type="match status" value="1"/>
</dbReference>
<dbReference type="GO" id="GO:0140359">
    <property type="term" value="F:ABC-type transporter activity"/>
    <property type="evidence" value="ECO:0007669"/>
    <property type="project" value="InterPro"/>
</dbReference>
<dbReference type="OrthoDB" id="9806127at2"/>
<name>A0A1J4N957_9ACTN</name>
<keyword evidence="3" id="KW-0547">Nucleotide-binding</keyword>
<feature type="compositionally biased region" description="Low complexity" evidence="7">
    <location>
        <begin position="530"/>
        <end position="548"/>
    </location>
</feature>
<dbReference type="GO" id="GO:0005524">
    <property type="term" value="F:ATP binding"/>
    <property type="evidence" value="ECO:0007669"/>
    <property type="project" value="UniProtKB-KW"/>
</dbReference>
<dbReference type="InterPro" id="IPR017871">
    <property type="entry name" value="ABC_transporter-like_CS"/>
</dbReference>